<organism evidence="2 3">
    <name type="scientific">Mycetohabitans rhizoxinica (strain DSM 19002 / CIP 109453 / HKI 454)</name>
    <name type="common">Paraburkholderia rhizoxinica</name>
    <dbReference type="NCBI Taxonomy" id="882378"/>
    <lineage>
        <taxon>Bacteria</taxon>
        <taxon>Pseudomonadati</taxon>
        <taxon>Pseudomonadota</taxon>
        <taxon>Betaproteobacteria</taxon>
        <taxon>Burkholderiales</taxon>
        <taxon>Burkholderiaceae</taxon>
        <taxon>Mycetohabitans</taxon>
    </lineage>
</organism>
<gene>
    <name evidence="2" type="ordered locus">RBRH_00905</name>
</gene>
<dbReference type="Proteomes" id="UP000007437">
    <property type="component" value="Chromosome"/>
</dbReference>
<accession>E5AN20</accession>
<reference evidence="2 3" key="1">
    <citation type="journal article" date="2011" name="J. Bacteriol.">
        <title>Complete genome sequence of Burkholderia rhizoxinica, an endosymbiont of Rhizopus microsporus.</title>
        <authorList>
            <person name="Lackner G."/>
            <person name="Moebius N."/>
            <person name="Partida-Martinez L."/>
            <person name="Hertweck C."/>
        </authorList>
    </citation>
    <scope>NUCLEOTIDE SEQUENCE [LARGE SCALE GENOMIC DNA]</scope>
    <source>
        <strain evidence="3">DSM 19002 / CIP 109453 / HKI 454</strain>
    </source>
</reference>
<keyword evidence="1" id="KW-0472">Membrane</keyword>
<dbReference type="AlphaFoldDB" id="E5AN20"/>
<name>E5AN20_MYCRK</name>
<dbReference type="STRING" id="882378.RBRH_00905"/>
<feature type="transmembrane region" description="Helical" evidence="1">
    <location>
        <begin position="83"/>
        <end position="104"/>
    </location>
</feature>
<proteinExistence type="predicted"/>
<dbReference type="EMBL" id="FR687359">
    <property type="protein sequence ID" value="CBW74101.1"/>
    <property type="molecule type" value="Genomic_DNA"/>
</dbReference>
<dbReference type="eggNOG" id="ENOG50329M1">
    <property type="taxonomic scope" value="Bacteria"/>
</dbReference>
<dbReference type="HOGENOM" id="CLU_176832_0_0_4"/>
<feature type="transmembrane region" description="Helical" evidence="1">
    <location>
        <begin position="51"/>
        <end position="71"/>
    </location>
</feature>
<evidence type="ECO:0000313" key="3">
    <source>
        <dbReference type="Proteomes" id="UP000007437"/>
    </source>
</evidence>
<evidence type="ECO:0000256" key="1">
    <source>
        <dbReference type="SAM" id="Phobius"/>
    </source>
</evidence>
<keyword evidence="1" id="KW-1133">Transmembrane helix</keyword>
<protein>
    <submittedName>
        <fullName evidence="2">Uncharacterized protein</fullName>
    </submittedName>
</protein>
<evidence type="ECO:0000313" key="2">
    <source>
        <dbReference type="EMBL" id="CBW74101.1"/>
    </source>
</evidence>
<sequence>MGKPQMCQPGGAIAAPQHAFRSHMSILTSKNAIRRTLWRDGTMIISDTFEITYITIAFALLGAILIGALLTALHLKRKYHPNLIGAILGALLCFAIIEAMPMLAS</sequence>
<dbReference type="KEGG" id="brh:RBRH_00905"/>
<keyword evidence="1" id="KW-0812">Transmembrane</keyword>